<reference evidence="6 7" key="1">
    <citation type="submission" date="2019-03" db="EMBL/GenBank/DDBJ databases">
        <title>Single cell metagenomics reveals metabolic interactions within the superorganism composed of flagellate Streblomastix strix and complex community of Bacteroidetes bacteria on its surface.</title>
        <authorList>
            <person name="Treitli S.C."/>
            <person name="Kolisko M."/>
            <person name="Husnik F."/>
            <person name="Keeling P."/>
            <person name="Hampl V."/>
        </authorList>
    </citation>
    <scope>NUCLEOTIDE SEQUENCE [LARGE SCALE GENOMIC DNA]</scope>
    <source>
        <strain evidence="6">ST1C</strain>
    </source>
</reference>
<gene>
    <name evidence="6" type="ORF">EZS28_050806</name>
</gene>
<dbReference type="PROSITE" id="PS50004">
    <property type="entry name" value="C2"/>
    <property type="match status" value="2"/>
</dbReference>
<keyword evidence="2" id="KW-0106">Calcium</keyword>
<sequence length="262" mass="30583">MGPEQQQTSVAQETLNYDYLNEDFELIYHPLVMLAKREIEVEVWDYNNTGSNDLVGSVVVDVLPSFKTKIQVEKFLQPKQKSLQSESEEDDENDSPLGPDNNLGRVIFSVIYMSEQDWVKKLHDDEINKVKEEEEMKLKIELEVKKRQEEENKQLEEQRKIKEKQAEMFSKGYLKFSNISVRDLKKMDTIGKTDPYVVFQLGELQKQTTVAKNTLSYDYKNEEIELEYNSYLNQWTGKADVQVWDYDTLGKNDLIGSVVVDV</sequence>
<feature type="domain" description="C2" evidence="5">
    <location>
        <begin position="153"/>
        <end position="262"/>
    </location>
</feature>
<dbReference type="PANTHER" id="PTHR45911">
    <property type="entry name" value="C2 DOMAIN-CONTAINING PROTEIN"/>
    <property type="match status" value="1"/>
</dbReference>
<evidence type="ECO:0000256" key="4">
    <source>
        <dbReference type="SAM" id="MobiDB-lite"/>
    </source>
</evidence>
<dbReference type="InterPro" id="IPR000008">
    <property type="entry name" value="C2_dom"/>
</dbReference>
<evidence type="ECO:0000256" key="1">
    <source>
        <dbReference type="ARBA" id="ARBA00022723"/>
    </source>
</evidence>
<dbReference type="EMBL" id="SNRW01037659">
    <property type="protein sequence ID" value="KAA6353667.1"/>
    <property type="molecule type" value="Genomic_DNA"/>
</dbReference>
<dbReference type="GO" id="GO:0046872">
    <property type="term" value="F:metal ion binding"/>
    <property type="evidence" value="ECO:0007669"/>
    <property type="project" value="UniProtKB-KW"/>
</dbReference>
<dbReference type="AlphaFoldDB" id="A0A5J4T601"/>
<dbReference type="OrthoDB" id="270970at2759"/>
<feature type="coiled-coil region" evidence="3">
    <location>
        <begin position="128"/>
        <end position="167"/>
    </location>
</feature>
<dbReference type="CDD" id="cd00030">
    <property type="entry name" value="C2"/>
    <property type="match status" value="2"/>
</dbReference>
<name>A0A5J4T601_9EUKA</name>
<dbReference type="InterPro" id="IPR035892">
    <property type="entry name" value="C2_domain_sf"/>
</dbReference>
<dbReference type="SUPFAM" id="SSF49562">
    <property type="entry name" value="C2 domain (Calcium/lipid-binding domain, CaLB)"/>
    <property type="match status" value="2"/>
</dbReference>
<comment type="caution">
    <text evidence="6">The sequence shown here is derived from an EMBL/GenBank/DDBJ whole genome shotgun (WGS) entry which is preliminary data.</text>
</comment>
<evidence type="ECO:0000313" key="6">
    <source>
        <dbReference type="EMBL" id="KAA6353667.1"/>
    </source>
</evidence>
<evidence type="ECO:0000256" key="2">
    <source>
        <dbReference type="ARBA" id="ARBA00022837"/>
    </source>
</evidence>
<proteinExistence type="predicted"/>
<dbReference type="Pfam" id="PF00168">
    <property type="entry name" value="C2"/>
    <property type="match status" value="2"/>
</dbReference>
<feature type="region of interest" description="Disordered" evidence="4">
    <location>
        <begin position="80"/>
        <end position="101"/>
    </location>
</feature>
<keyword evidence="3" id="KW-0175">Coiled coil</keyword>
<protein>
    <recommendedName>
        <fullName evidence="5">C2 domain-containing protein</fullName>
    </recommendedName>
</protein>
<keyword evidence="1" id="KW-0479">Metal-binding</keyword>
<evidence type="ECO:0000256" key="3">
    <source>
        <dbReference type="SAM" id="Coils"/>
    </source>
</evidence>
<evidence type="ECO:0000259" key="5">
    <source>
        <dbReference type="PROSITE" id="PS50004"/>
    </source>
</evidence>
<evidence type="ECO:0000313" key="7">
    <source>
        <dbReference type="Proteomes" id="UP000324800"/>
    </source>
</evidence>
<feature type="domain" description="C2" evidence="5">
    <location>
        <begin position="1"/>
        <end position="76"/>
    </location>
</feature>
<dbReference type="Gene3D" id="2.60.40.150">
    <property type="entry name" value="C2 domain"/>
    <property type="match status" value="2"/>
</dbReference>
<organism evidence="6 7">
    <name type="scientific">Streblomastix strix</name>
    <dbReference type="NCBI Taxonomy" id="222440"/>
    <lineage>
        <taxon>Eukaryota</taxon>
        <taxon>Metamonada</taxon>
        <taxon>Preaxostyla</taxon>
        <taxon>Oxymonadida</taxon>
        <taxon>Streblomastigidae</taxon>
        <taxon>Streblomastix</taxon>
    </lineage>
</organism>
<dbReference type="Proteomes" id="UP000324800">
    <property type="component" value="Unassembled WGS sequence"/>
</dbReference>
<accession>A0A5J4T601</accession>